<keyword evidence="2" id="KW-1185">Reference proteome</keyword>
<organism evidence="1 2">
    <name type="scientific">Salix purpurea</name>
    <name type="common">Purple osier willow</name>
    <dbReference type="NCBI Taxonomy" id="77065"/>
    <lineage>
        <taxon>Eukaryota</taxon>
        <taxon>Viridiplantae</taxon>
        <taxon>Streptophyta</taxon>
        <taxon>Embryophyta</taxon>
        <taxon>Tracheophyta</taxon>
        <taxon>Spermatophyta</taxon>
        <taxon>Magnoliopsida</taxon>
        <taxon>eudicotyledons</taxon>
        <taxon>Gunneridae</taxon>
        <taxon>Pentapetalae</taxon>
        <taxon>rosids</taxon>
        <taxon>fabids</taxon>
        <taxon>Malpighiales</taxon>
        <taxon>Salicaceae</taxon>
        <taxon>Saliceae</taxon>
        <taxon>Salix</taxon>
    </lineage>
</organism>
<dbReference type="EMBL" id="JAPFFK010000006">
    <property type="protein sequence ID" value="KAJ6761096.1"/>
    <property type="molecule type" value="Genomic_DNA"/>
</dbReference>
<reference evidence="1" key="1">
    <citation type="submission" date="2022-11" db="EMBL/GenBank/DDBJ databases">
        <authorList>
            <person name="Hyden B.L."/>
            <person name="Feng K."/>
            <person name="Yates T."/>
            <person name="Jawdy S."/>
            <person name="Smart L.B."/>
            <person name="Muchero W."/>
        </authorList>
    </citation>
    <scope>NUCLEOTIDE SEQUENCE</scope>
    <source>
        <tissue evidence="1">Shoot tip</tissue>
    </source>
</reference>
<name>A0A9Q1A7U6_SALPP</name>
<reference evidence="1" key="2">
    <citation type="journal article" date="2023" name="Int. J. Mol. Sci.">
        <title>De Novo Assembly and Annotation of 11 Diverse Shrub Willow (Salix) Genomes Reveals Novel Gene Organization in Sex-Linked Regions.</title>
        <authorList>
            <person name="Hyden B."/>
            <person name="Feng K."/>
            <person name="Yates T.B."/>
            <person name="Jawdy S."/>
            <person name="Cereghino C."/>
            <person name="Smart L.B."/>
            <person name="Muchero W."/>
        </authorList>
    </citation>
    <scope>NUCLEOTIDE SEQUENCE</scope>
    <source>
        <tissue evidence="1">Shoot tip</tissue>
    </source>
</reference>
<protein>
    <submittedName>
        <fullName evidence="1">Uncharacterized protein</fullName>
    </submittedName>
</protein>
<dbReference type="AlphaFoldDB" id="A0A9Q1A7U6"/>
<sequence>MLSVVLVLSWLIILIGTTVVSVALPMFTRRLAAIEFFFPKQKSIEQGFLPFF</sequence>
<proteinExistence type="predicted"/>
<comment type="caution">
    <text evidence="1">The sequence shown here is derived from an EMBL/GenBank/DDBJ whole genome shotgun (WGS) entry which is preliminary data.</text>
</comment>
<gene>
    <name evidence="1" type="ORF">OIU79_025850</name>
</gene>
<dbReference type="Proteomes" id="UP001151532">
    <property type="component" value="Chromosome 15Z"/>
</dbReference>
<evidence type="ECO:0000313" key="1">
    <source>
        <dbReference type="EMBL" id="KAJ6761096.1"/>
    </source>
</evidence>
<evidence type="ECO:0000313" key="2">
    <source>
        <dbReference type="Proteomes" id="UP001151532"/>
    </source>
</evidence>
<accession>A0A9Q1A7U6</accession>